<dbReference type="Proteomes" id="UP000503287">
    <property type="component" value="Chromosome"/>
</dbReference>
<organism evidence="5 6">
    <name type="scientific">Proteus vulgaris</name>
    <dbReference type="NCBI Taxonomy" id="585"/>
    <lineage>
        <taxon>Bacteria</taxon>
        <taxon>Pseudomonadati</taxon>
        <taxon>Pseudomonadota</taxon>
        <taxon>Gammaproteobacteria</taxon>
        <taxon>Enterobacterales</taxon>
        <taxon>Morganellaceae</taxon>
        <taxon>Proteus</taxon>
    </lineage>
</organism>
<evidence type="ECO:0000259" key="4">
    <source>
        <dbReference type="Pfam" id="PF07804"/>
    </source>
</evidence>
<accession>A0A6G6SQM2</accession>
<dbReference type="RefSeq" id="WP_164526896.1">
    <property type="nucleotide sequence ID" value="NZ_CP047344.1"/>
</dbReference>
<dbReference type="PANTHER" id="PTHR37419:SF8">
    <property type="entry name" value="TOXIN YJJJ"/>
    <property type="match status" value="1"/>
</dbReference>
<dbReference type="NCBIfam" id="NF007297">
    <property type="entry name" value="PRK09775.1"/>
    <property type="match status" value="1"/>
</dbReference>
<evidence type="ECO:0000256" key="2">
    <source>
        <dbReference type="ARBA" id="ARBA00022679"/>
    </source>
</evidence>
<dbReference type="InterPro" id="IPR052028">
    <property type="entry name" value="HipA_Ser/Thr_kinase"/>
</dbReference>
<dbReference type="InterPro" id="IPR012893">
    <property type="entry name" value="HipA-like_C"/>
</dbReference>
<proteinExistence type="inferred from homology"/>
<feature type="domain" description="HipA-like C-terminal" evidence="4">
    <location>
        <begin position="201"/>
        <end position="363"/>
    </location>
</feature>
<keyword evidence="6" id="KW-1185">Reference proteome</keyword>
<dbReference type="Pfam" id="PF07804">
    <property type="entry name" value="HipA_C"/>
    <property type="match status" value="1"/>
</dbReference>
<gene>
    <name evidence="5" type="primary">yjjJ</name>
    <name evidence="5" type="ORF">GTH24_00435</name>
</gene>
<evidence type="ECO:0000256" key="1">
    <source>
        <dbReference type="ARBA" id="ARBA00010164"/>
    </source>
</evidence>
<comment type="similarity">
    <text evidence="1">Belongs to the HipA Ser/Thr kinase family.</text>
</comment>
<dbReference type="EMBL" id="CP047344">
    <property type="protein sequence ID" value="QIF96046.1"/>
    <property type="molecule type" value="Genomic_DNA"/>
</dbReference>
<dbReference type="Gene3D" id="1.10.1070.20">
    <property type="match status" value="1"/>
</dbReference>
<name>A0A6G6SQM2_PROVU</name>
<dbReference type="GO" id="GO:0005829">
    <property type="term" value="C:cytosol"/>
    <property type="evidence" value="ECO:0007669"/>
    <property type="project" value="TreeGrafter"/>
</dbReference>
<keyword evidence="3" id="KW-0418">Kinase</keyword>
<evidence type="ECO:0000313" key="5">
    <source>
        <dbReference type="EMBL" id="QIF96046.1"/>
    </source>
</evidence>
<sequence>MTIRSEMIRKILRNGPSASRQLTDIMNISQPTLSRALNTLSDDIVRIGSGFSIQYALRDIFRGFNSVPIYRINEEGKVKPLGKLTPVFPEGFVMERIDNVNRYSEGLPWWLLDMRPQGYLGRAYASAYSSELGLPQNPDRWSDTDIIRALLAHGHDAVGNLLIGEQARDQFLGMQTPKIVERAKTYPTLARAVSSGEDPGSSAGGEQPKFCTYTEKGHVIVKFTASDDNAVSERWRDLLQAEHLALKVLGVETEVFDFEGQRFLEIPRFDRVGSLGRIGLFSLQALDAEFIGRAREPWPVLVNELIKQKRVHPDAAISTARRWAFGMLIGNTDMHHGNLSFISSHGRPYALSPAYDILPMGFAPKSGGEIVNTLRPVTLLDGISGEIWQECLELAEQFYTLANSCNCFSDNFSPCLKALRSHLDEASSRISRLG</sequence>
<protein>
    <submittedName>
        <fullName evidence="5">Type II toxin-antitoxin system HipA family toxin YjjJ</fullName>
    </submittedName>
</protein>
<evidence type="ECO:0000313" key="6">
    <source>
        <dbReference type="Proteomes" id="UP000503287"/>
    </source>
</evidence>
<keyword evidence="2" id="KW-0808">Transferase</keyword>
<dbReference type="PANTHER" id="PTHR37419">
    <property type="entry name" value="SERINE/THREONINE-PROTEIN KINASE TOXIN HIPA"/>
    <property type="match status" value="1"/>
</dbReference>
<dbReference type="AlphaFoldDB" id="A0A6G6SQM2"/>
<reference evidence="5 6" key="1">
    <citation type="submission" date="2020-01" db="EMBL/GenBank/DDBJ databases">
        <title>The genomic epidemiology of tigecycline resistance gene tet(X) variants in a swine farm in China.</title>
        <authorList>
            <person name="Peng K."/>
            <person name="Li R."/>
        </authorList>
    </citation>
    <scope>NUCLEOTIDE SEQUENCE [LARGE SCALE GENOMIC DNA]</scope>
    <source>
        <strain evidence="5 6">ZN3</strain>
    </source>
</reference>
<dbReference type="GO" id="GO:0004674">
    <property type="term" value="F:protein serine/threonine kinase activity"/>
    <property type="evidence" value="ECO:0007669"/>
    <property type="project" value="TreeGrafter"/>
</dbReference>
<evidence type="ECO:0000256" key="3">
    <source>
        <dbReference type="ARBA" id="ARBA00022777"/>
    </source>
</evidence>